<organism evidence="1 2">
    <name type="scientific">Lacinutrix neustonica</name>
    <dbReference type="NCBI Taxonomy" id="2980107"/>
    <lineage>
        <taxon>Bacteria</taxon>
        <taxon>Pseudomonadati</taxon>
        <taxon>Bacteroidota</taxon>
        <taxon>Flavobacteriia</taxon>
        <taxon>Flavobacteriales</taxon>
        <taxon>Flavobacteriaceae</taxon>
        <taxon>Lacinutrix</taxon>
    </lineage>
</organism>
<protein>
    <submittedName>
        <fullName evidence="1">Uncharacterized protein</fullName>
    </submittedName>
</protein>
<dbReference type="RefSeq" id="WP_267676917.1">
    <property type="nucleotide sequence ID" value="NZ_CP113088.1"/>
</dbReference>
<proteinExistence type="predicted"/>
<keyword evidence="2" id="KW-1185">Reference proteome</keyword>
<evidence type="ECO:0000313" key="2">
    <source>
        <dbReference type="Proteomes" id="UP001164705"/>
    </source>
</evidence>
<dbReference type="AlphaFoldDB" id="A0A9E8MVW4"/>
<dbReference type="KEGG" id="lnu:N7U66_00745"/>
<name>A0A9E8MVW4_9FLAO</name>
<accession>A0A9E8MVW4</accession>
<gene>
    <name evidence="1" type="ORF">N7U66_00745</name>
</gene>
<evidence type="ECO:0000313" key="1">
    <source>
        <dbReference type="EMBL" id="WAC02321.1"/>
    </source>
</evidence>
<dbReference type="EMBL" id="CP113088">
    <property type="protein sequence ID" value="WAC02321.1"/>
    <property type="molecule type" value="Genomic_DNA"/>
</dbReference>
<reference evidence="1" key="1">
    <citation type="submission" date="2022-11" db="EMBL/GenBank/DDBJ databases">
        <title>Lacinutrix neustonica HL-RS19T sp. nov., isolated from the surface microlayer sample of brackish Lake Shihwa.</title>
        <authorList>
            <person name="Choi J.Y."/>
            <person name="Hwang C.Y."/>
        </authorList>
    </citation>
    <scope>NUCLEOTIDE SEQUENCE</scope>
    <source>
        <strain evidence="1">HL-RS19</strain>
    </source>
</reference>
<sequence length="149" mass="18086">MITTKTENKYFEWLSAEEMHKDSKKWLSELRFVKDEHLFFQDLITSYTLQIIDFEDFSDTKEIIDALNRSQKKNNELIEDVLTHEKDLEIMVDGIDDVKKEKQYKKLHRQLLTSVSEYLYDYKKVKTQLFDILKDVMKKVKQQRLLDNR</sequence>
<dbReference type="Proteomes" id="UP001164705">
    <property type="component" value="Chromosome"/>
</dbReference>